<evidence type="ECO:0000313" key="3">
    <source>
        <dbReference type="Proteomes" id="UP000807469"/>
    </source>
</evidence>
<comment type="caution">
    <text evidence="2">The sequence shown here is derived from an EMBL/GenBank/DDBJ whole genome shotgun (WGS) entry which is preliminary data.</text>
</comment>
<dbReference type="AlphaFoldDB" id="A0A9P5Z619"/>
<keyword evidence="1" id="KW-0732">Signal</keyword>
<gene>
    <name evidence="2" type="ORF">BDN70DRAFT_875556</name>
</gene>
<dbReference type="OrthoDB" id="2901375at2759"/>
<feature type="chain" id="PRO_5040183157" evidence="1">
    <location>
        <begin position="25"/>
        <end position="205"/>
    </location>
</feature>
<accession>A0A9P5Z619</accession>
<sequence length="205" mass="21393">MAFTLNKINSVVVACIIAATAVGAAPQTTTPPPTMSCTTIASGLLSGTNGETVGWLFDGLDNLIYDTRTTGTLSVEFQACTPNPGGFANTAGGQISGHLFVPSFNQCLGVPDEVFLEIGKVDCSDVNDDNQWIQAWVFNNGQITWSGHTTADGSVIEGGDCGTDGIGQYGYEAVKKPLGEPNMGSQEVKCISSKTAARSFPFKLA</sequence>
<protein>
    <submittedName>
        <fullName evidence="2">Uncharacterized protein</fullName>
    </submittedName>
</protein>
<keyword evidence="3" id="KW-1185">Reference proteome</keyword>
<reference evidence="2" key="1">
    <citation type="submission" date="2020-11" db="EMBL/GenBank/DDBJ databases">
        <authorList>
            <consortium name="DOE Joint Genome Institute"/>
            <person name="Ahrendt S."/>
            <person name="Riley R."/>
            <person name="Andreopoulos W."/>
            <person name="Labutti K."/>
            <person name="Pangilinan J."/>
            <person name="Ruiz-Duenas F.J."/>
            <person name="Barrasa J.M."/>
            <person name="Sanchez-Garcia M."/>
            <person name="Camarero S."/>
            <person name="Miyauchi S."/>
            <person name="Serrano A."/>
            <person name="Linde D."/>
            <person name="Babiker R."/>
            <person name="Drula E."/>
            <person name="Ayuso-Fernandez I."/>
            <person name="Pacheco R."/>
            <person name="Padilla G."/>
            <person name="Ferreira P."/>
            <person name="Barriuso J."/>
            <person name="Kellner H."/>
            <person name="Castanera R."/>
            <person name="Alfaro M."/>
            <person name="Ramirez L."/>
            <person name="Pisabarro A.G."/>
            <person name="Kuo A."/>
            <person name="Tritt A."/>
            <person name="Lipzen A."/>
            <person name="He G."/>
            <person name="Yan M."/>
            <person name="Ng V."/>
            <person name="Cullen D."/>
            <person name="Martin F."/>
            <person name="Rosso M.-N."/>
            <person name="Henrissat B."/>
            <person name="Hibbett D."/>
            <person name="Martinez A.T."/>
            <person name="Grigoriev I.V."/>
        </authorList>
    </citation>
    <scope>NUCLEOTIDE SEQUENCE</scope>
    <source>
        <strain evidence="2">CIRM-BRFM 674</strain>
    </source>
</reference>
<feature type="signal peptide" evidence="1">
    <location>
        <begin position="1"/>
        <end position="24"/>
    </location>
</feature>
<evidence type="ECO:0000313" key="2">
    <source>
        <dbReference type="EMBL" id="KAF9482088.1"/>
    </source>
</evidence>
<evidence type="ECO:0000256" key="1">
    <source>
        <dbReference type="SAM" id="SignalP"/>
    </source>
</evidence>
<name>A0A9P5Z619_9AGAR</name>
<organism evidence="2 3">
    <name type="scientific">Pholiota conissans</name>
    <dbReference type="NCBI Taxonomy" id="109636"/>
    <lineage>
        <taxon>Eukaryota</taxon>
        <taxon>Fungi</taxon>
        <taxon>Dikarya</taxon>
        <taxon>Basidiomycota</taxon>
        <taxon>Agaricomycotina</taxon>
        <taxon>Agaricomycetes</taxon>
        <taxon>Agaricomycetidae</taxon>
        <taxon>Agaricales</taxon>
        <taxon>Agaricineae</taxon>
        <taxon>Strophariaceae</taxon>
        <taxon>Pholiota</taxon>
    </lineage>
</organism>
<dbReference type="Proteomes" id="UP000807469">
    <property type="component" value="Unassembled WGS sequence"/>
</dbReference>
<proteinExistence type="predicted"/>
<dbReference type="EMBL" id="MU155170">
    <property type="protein sequence ID" value="KAF9482088.1"/>
    <property type="molecule type" value="Genomic_DNA"/>
</dbReference>